<evidence type="ECO:0000256" key="7">
    <source>
        <dbReference type="ARBA" id="ARBA00023136"/>
    </source>
</evidence>
<evidence type="ECO:0000313" key="9">
    <source>
        <dbReference type="EMBL" id="CAB4564225.1"/>
    </source>
</evidence>
<dbReference type="Pfam" id="PF02386">
    <property type="entry name" value="TrkH"/>
    <property type="match status" value="1"/>
</dbReference>
<dbReference type="AlphaFoldDB" id="A0A6J6DMK6"/>
<feature type="transmembrane region" description="Helical" evidence="8">
    <location>
        <begin position="61"/>
        <end position="85"/>
    </location>
</feature>
<name>A0A6J6DMK6_9ZZZZ</name>
<feature type="transmembrane region" description="Helical" evidence="8">
    <location>
        <begin position="342"/>
        <end position="360"/>
    </location>
</feature>
<feature type="transmembrane region" description="Helical" evidence="8">
    <location>
        <begin position="221"/>
        <end position="242"/>
    </location>
</feature>
<evidence type="ECO:0000256" key="1">
    <source>
        <dbReference type="ARBA" id="ARBA00004651"/>
    </source>
</evidence>
<reference evidence="9" key="1">
    <citation type="submission" date="2020-05" db="EMBL/GenBank/DDBJ databases">
        <authorList>
            <person name="Chiriac C."/>
            <person name="Salcher M."/>
            <person name="Ghai R."/>
            <person name="Kavagutti S V."/>
        </authorList>
    </citation>
    <scope>NUCLEOTIDE SEQUENCE</scope>
</reference>
<proteinExistence type="predicted"/>
<sequence length="437" mass="46427">MVALVFLVAIAVGTLLLWLPVSADGPRTTPMQALFTAVSAVCVTGLTVVDTGSHWSATGEVIVLVLVKVGGLGIMTLASVVVLALNRRLGVQTKHLANAERTALSNGEIRPLLVAVVRYSFVFEAVGALLLFVGFRFAHDRAWTTDAWSGVFHSVMAFNNAGFGLRADSLSAYVGNWWINGVIAALVICGGIGFPVLLELRRRLATPRGTRRPSLTLHTRITLITTGVLLVLGTVVIVTAEWTDDRTLGAMSIPEKLLAAGFQSVQTRTAGFNSIDIGAMDTVSWLFMSMLMFVGGGSAGTAGGIKVTTFAVIALMIWSEVRGDADVHAHRRRLPERTQRRAVAIAAISMGAVVAGSLAIKSLSTTDLDRSLFEATSAFGTVGLSTGITASLPEPAQAVLVVLMYLGRLGPLTLGAALVLRERHLRFRYPEEQPILG</sequence>
<accession>A0A6J6DMK6</accession>
<keyword evidence="4 8" id="KW-0812">Transmembrane</keyword>
<dbReference type="PANTHER" id="PTHR32024">
    <property type="entry name" value="TRK SYSTEM POTASSIUM UPTAKE PROTEIN TRKG-RELATED"/>
    <property type="match status" value="1"/>
</dbReference>
<dbReference type="PANTHER" id="PTHR32024:SF1">
    <property type="entry name" value="KTR SYSTEM POTASSIUM UPTAKE PROTEIN B"/>
    <property type="match status" value="1"/>
</dbReference>
<feature type="transmembrane region" description="Helical" evidence="8">
    <location>
        <begin position="290"/>
        <end position="321"/>
    </location>
</feature>
<dbReference type="GO" id="GO:0008324">
    <property type="term" value="F:monoatomic cation transmembrane transporter activity"/>
    <property type="evidence" value="ECO:0007669"/>
    <property type="project" value="InterPro"/>
</dbReference>
<evidence type="ECO:0000256" key="2">
    <source>
        <dbReference type="ARBA" id="ARBA00022448"/>
    </source>
</evidence>
<feature type="transmembrane region" description="Helical" evidence="8">
    <location>
        <begin position="112"/>
        <end position="135"/>
    </location>
</feature>
<evidence type="ECO:0000256" key="8">
    <source>
        <dbReference type="SAM" id="Phobius"/>
    </source>
</evidence>
<keyword evidence="5 8" id="KW-1133">Transmembrane helix</keyword>
<protein>
    <submittedName>
        <fullName evidence="9">Unannotated protein</fullName>
    </submittedName>
</protein>
<dbReference type="InterPro" id="IPR003445">
    <property type="entry name" value="Cat_transpt"/>
</dbReference>
<dbReference type="EMBL" id="CAEZSR010000070">
    <property type="protein sequence ID" value="CAB4564225.1"/>
    <property type="molecule type" value="Genomic_DNA"/>
</dbReference>
<feature type="transmembrane region" description="Helical" evidence="8">
    <location>
        <begin position="177"/>
        <end position="200"/>
    </location>
</feature>
<keyword evidence="6" id="KW-0406">Ion transport</keyword>
<comment type="subcellular location">
    <subcellularLocation>
        <location evidence="1">Cell membrane</location>
        <topology evidence="1">Multi-pass membrane protein</topology>
    </subcellularLocation>
</comment>
<keyword evidence="2" id="KW-0813">Transport</keyword>
<evidence type="ECO:0000256" key="3">
    <source>
        <dbReference type="ARBA" id="ARBA00022475"/>
    </source>
</evidence>
<keyword evidence="7 8" id="KW-0472">Membrane</keyword>
<evidence type="ECO:0000256" key="5">
    <source>
        <dbReference type="ARBA" id="ARBA00022989"/>
    </source>
</evidence>
<dbReference type="GO" id="GO:0005886">
    <property type="term" value="C:plasma membrane"/>
    <property type="evidence" value="ECO:0007669"/>
    <property type="project" value="UniProtKB-SubCell"/>
</dbReference>
<evidence type="ECO:0000256" key="6">
    <source>
        <dbReference type="ARBA" id="ARBA00023065"/>
    </source>
</evidence>
<feature type="transmembrane region" description="Helical" evidence="8">
    <location>
        <begin position="398"/>
        <end position="420"/>
    </location>
</feature>
<evidence type="ECO:0000256" key="4">
    <source>
        <dbReference type="ARBA" id="ARBA00022692"/>
    </source>
</evidence>
<gene>
    <name evidence="9" type="ORF">UFOPK1493_01986</name>
</gene>
<organism evidence="9">
    <name type="scientific">freshwater metagenome</name>
    <dbReference type="NCBI Taxonomy" id="449393"/>
    <lineage>
        <taxon>unclassified sequences</taxon>
        <taxon>metagenomes</taxon>
        <taxon>ecological metagenomes</taxon>
    </lineage>
</organism>
<dbReference type="GO" id="GO:0030001">
    <property type="term" value="P:metal ion transport"/>
    <property type="evidence" value="ECO:0007669"/>
    <property type="project" value="UniProtKB-ARBA"/>
</dbReference>
<keyword evidence="3" id="KW-1003">Cell membrane</keyword>